<evidence type="ECO:0000313" key="5">
    <source>
        <dbReference type="EMBL" id="NXF13325.1"/>
    </source>
</evidence>
<keyword evidence="1" id="KW-0391">Immunity</keyword>
<dbReference type="Proteomes" id="UP000567624">
    <property type="component" value="Unassembled WGS sequence"/>
</dbReference>
<keyword evidence="2" id="KW-1064">Adaptive immunity</keyword>
<dbReference type="GO" id="GO:0005576">
    <property type="term" value="C:extracellular region"/>
    <property type="evidence" value="ECO:0007669"/>
    <property type="project" value="UniProtKB-ARBA"/>
</dbReference>
<evidence type="ECO:0000256" key="1">
    <source>
        <dbReference type="ARBA" id="ARBA00022859"/>
    </source>
</evidence>
<feature type="non-terminal residue" evidence="5">
    <location>
        <position position="96"/>
    </location>
</feature>
<dbReference type="InterPro" id="IPR013783">
    <property type="entry name" value="Ig-like_fold"/>
</dbReference>
<accession>A0A7K8R674</accession>
<gene>
    <name evidence="5" type="primary">Ighv323</name>
    <name evidence="5" type="ORF">SMICAP_R14645</name>
</gene>
<dbReference type="InterPro" id="IPR013106">
    <property type="entry name" value="Ig_V-set"/>
</dbReference>
<organism evidence="5 6">
    <name type="scientific">Smithornis capensis</name>
    <dbReference type="NCBI Taxonomy" id="363769"/>
    <lineage>
        <taxon>Eukaryota</taxon>
        <taxon>Metazoa</taxon>
        <taxon>Chordata</taxon>
        <taxon>Craniata</taxon>
        <taxon>Vertebrata</taxon>
        <taxon>Euteleostomi</taxon>
        <taxon>Archelosauria</taxon>
        <taxon>Archosauria</taxon>
        <taxon>Dinosauria</taxon>
        <taxon>Saurischia</taxon>
        <taxon>Theropoda</taxon>
        <taxon>Coelurosauria</taxon>
        <taxon>Aves</taxon>
        <taxon>Neognathae</taxon>
        <taxon>Neoaves</taxon>
        <taxon>Telluraves</taxon>
        <taxon>Australaves</taxon>
        <taxon>Passeriformes</taxon>
        <taxon>Eurylaimidae</taxon>
        <taxon>Smithornis</taxon>
    </lineage>
</organism>
<dbReference type="InterPro" id="IPR036179">
    <property type="entry name" value="Ig-like_dom_sf"/>
</dbReference>
<evidence type="ECO:0000313" key="6">
    <source>
        <dbReference type="Proteomes" id="UP000567624"/>
    </source>
</evidence>
<protein>
    <submittedName>
        <fullName evidence="5">HV323 protein</fullName>
    </submittedName>
</protein>
<dbReference type="Pfam" id="PF07686">
    <property type="entry name" value="V-set"/>
    <property type="match status" value="1"/>
</dbReference>
<evidence type="ECO:0000256" key="2">
    <source>
        <dbReference type="ARBA" id="ARBA00023130"/>
    </source>
</evidence>
<dbReference type="SUPFAM" id="SSF48726">
    <property type="entry name" value="Immunoglobulin"/>
    <property type="match status" value="1"/>
</dbReference>
<keyword evidence="6" id="KW-1185">Reference proteome</keyword>
<dbReference type="EMBL" id="VWYW01001462">
    <property type="protein sequence ID" value="NXF13325.1"/>
    <property type="molecule type" value="Genomic_DNA"/>
</dbReference>
<keyword evidence="3" id="KW-1280">Immunoglobulin</keyword>
<evidence type="ECO:0000256" key="3">
    <source>
        <dbReference type="ARBA" id="ARBA00043265"/>
    </source>
</evidence>
<feature type="non-terminal residue" evidence="5">
    <location>
        <position position="1"/>
    </location>
</feature>
<dbReference type="GO" id="GO:0002250">
    <property type="term" value="P:adaptive immune response"/>
    <property type="evidence" value="ECO:0007669"/>
    <property type="project" value="UniProtKB-KW"/>
</dbReference>
<comment type="caution">
    <text evidence="5">The sequence shown here is derived from an EMBL/GenBank/DDBJ whole genome shotgun (WGS) entry which is preliminary data.</text>
</comment>
<sequence length="96" mass="10636">AVNLVESGRDLQPPGVSLRLISHGSGFTFSSYSMEWMHQTPGKRLEWVAAIISTGGYTAYVPSMKGRFMISGDNGQSSETLQMNNFKDKDSATYFY</sequence>
<dbReference type="InterPro" id="IPR050199">
    <property type="entry name" value="IgHV"/>
</dbReference>
<reference evidence="5 6" key="1">
    <citation type="submission" date="2019-09" db="EMBL/GenBank/DDBJ databases">
        <title>Bird 10,000 Genomes (B10K) Project - Family phase.</title>
        <authorList>
            <person name="Zhang G."/>
        </authorList>
    </citation>
    <scope>NUCLEOTIDE SEQUENCE [LARGE SCALE GENOMIC DNA]</scope>
    <source>
        <strain evidence="5">B10K-CU-031-20</strain>
    </source>
</reference>
<proteinExistence type="predicted"/>
<name>A0A7K8R674_9PASS</name>
<feature type="domain" description="Immunoglobulin V-set" evidence="4">
    <location>
        <begin position="17"/>
        <end position="96"/>
    </location>
</feature>
<dbReference type="AlphaFoldDB" id="A0A7K8R674"/>
<evidence type="ECO:0000259" key="4">
    <source>
        <dbReference type="SMART" id="SM00406"/>
    </source>
</evidence>
<dbReference type="Gene3D" id="2.60.40.10">
    <property type="entry name" value="Immunoglobulins"/>
    <property type="match status" value="1"/>
</dbReference>
<dbReference type="GO" id="GO:0019814">
    <property type="term" value="C:immunoglobulin complex"/>
    <property type="evidence" value="ECO:0007669"/>
    <property type="project" value="UniProtKB-KW"/>
</dbReference>
<dbReference type="SMART" id="SM00406">
    <property type="entry name" value="IGv"/>
    <property type="match status" value="1"/>
</dbReference>
<dbReference type="PANTHER" id="PTHR23266">
    <property type="entry name" value="IMMUNOGLOBULIN HEAVY CHAIN"/>
    <property type="match status" value="1"/>
</dbReference>